<dbReference type="InterPro" id="IPR000719">
    <property type="entry name" value="Prot_kinase_dom"/>
</dbReference>
<gene>
    <name evidence="6" type="ORF">PPENT_87.1.T1310021</name>
</gene>
<proteinExistence type="predicted"/>
<accession>A0A8S1XMK9</accession>
<evidence type="ECO:0000313" key="6">
    <source>
        <dbReference type="EMBL" id="CAD8202405.1"/>
    </source>
</evidence>
<evidence type="ECO:0000313" key="7">
    <source>
        <dbReference type="Proteomes" id="UP000689195"/>
    </source>
</evidence>
<dbReference type="Pfam" id="PF00069">
    <property type="entry name" value="Pkinase"/>
    <property type="match status" value="1"/>
</dbReference>
<evidence type="ECO:0000256" key="4">
    <source>
        <dbReference type="ARBA" id="ARBA00022840"/>
    </source>
</evidence>
<comment type="caution">
    <text evidence="6">The sequence shown here is derived from an EMBL/GenBank/DDBJ whole genome shotgun (WGS) entry which is preliminary data.</text>
</comment>
<dbReference type="PROSITE" id="PS00108">
    <property type="entry name" value="PROTEIN_KINASE_ST"/>
    <property type="match status" value="1"/>
</dbReference>
<dbReference type="GO" id="GO:0010506">
    <property type="term" value="P:regulation of autophagy"/>
    <property type="evidence" value="ECO:0007669"/>
    <property type="project" value="InterPro"/>
</dbReference>
<dbReference type="GO" id="GO:0005829">
    <property type="term" value="C:cytosol"/>
    <property type="evidence" value="ECO:0007669"/>
    <property type="project" value="TreeGrafter"/>
</dbReference>
<dbReference type="GO" id="GO:0000045">
    <property type="term" value="P:autophagosome assembly"/>
    <property type="evidence" value="ECO:0007669"/>
    <property type="project" value="TreeGrafter"/>
</dbReference>
<organism evidence="6 7">
    <name type="scientific">Paramecium pentaurelia</name>
    <dbReference type="NCBI Taxonomy" id="43138"/>
    <lineage>
        <taxon>Eukaryota</taxon>
        <taxon>Sar</taxon>
        <taxon>Alveolata</taxon>
        <taxon>Ciliophora</taxon>
        <taxon>Intramacronucleata</taxon>
        <taxon>Oligohymenophorea</taxon>
        <taxon>Peniculida</taxon>
        <taxon>Parameciidae</taxon>
        <taxon>Paramecium</taxon>
    </lineage>
</organism>
<dbReference type="Proteomes" id="UP000689195">
    <property type="component" value="Unassembled WGS sequence"/>
</dbReference>
<dbReference type="InterPro" id="IPR008271">
    <property type="entry name" value="Ser/Thr_kinase_AS"/>
</dbReference>
<dbReference type="GO" id="GO:0016020">
    <property type="term" value="C:membrane"/>
    <property type="evidence" value="ECO:0007669"/>
    <property type="project" value="TreeGrafter"/>
</dbReference>
<keyword evidence="7" id="KW-1185">Reference proteome</keyword>
<dbReference type="AlphaFoldDB" id="A0A8S1XMK9"/>
<keyword evidence="1" id="KW-0808">Transferase</keyword>
<dbReference type="InterPro" id="IPR045269">
    <property type="entry name" value="Atg1-like"/>
</dbReference>
<dbReference type="EMBL" id="CAJJDO010000131">
    <property type="protein sequence ID" value="CAD8202405.1"/>
    <property type="molecule type" value="Genomic_DNA"/>
</dbReference>
<dbReference type="SMART" id="SM00220">
    <property type="entry name" value="S_TKc"/>
    <property type="match status" value="1"/>
</dbReference>
<evidence type="ECO:0000256" key="3">
    <source>
        <dbReference type="ARBA" id="ARBA00022777"/>
    </source>
</evidence>
<dbReference type="PROSITE" id="PS50011">
    <property type="entry name" value="PROTEIN_KINASE_DOM"/>
    <property type="match status" value="1"/>
</dbReference>
<protein>
    <recommendedName>
        <fullName evidence="5">Protein kinase domain-containing protein</fullName>
    </recommendedName>
</protein>
<dbReference type="OrthoDB" id="5337378at2759"/>
<sequence length="536" mass="63602">MELKKYNEKKLLYIFNAQQNLTLNLNQRRKKQWQQQILKQNVLRQHISNQLIRNQYEFLDRFRLIWDSLYLLRQIKHIITTMRKIENYSKDPKMEREIGLMQLIMQKGNNNNNIVRVYHVEIEKQRIILILERCKCDLQAQFNQKKKKENKYYTPNEVINILKQITNGYKFLYDNNIIHRDIKPQNILYLNGVYKIADFGLARVYQENDDLTKAGTLKYASPQQILGQQKFTNSADIFSLGIVCYELIFGCLPYKISNYQQLLFQLGRLESNPVKIDRSVSGMTEEIAILIENMLKYHENQRISWIDLFAHPLLNDHKFTPIQQIIKPQIIPAKIQTTPQNIVPMIQQISNQSDQFYQIAAFMNNVLDSLDKHLNQQKQIHADMIKIKLQLYYLSSCFYEHSKAMKSKQQAFQKQVYTLANVEIAIKNLDKAKQLLQDQINNYGLSANFPLKETVADYNNYFTQLNSLLTTQFLFPYTNKCNYYLEYLQLLFCLLKLRELKDLSDLSLVFKLIIDTKNQLQQEAVIRKTLDQKMNN</sequence>
<dbReference type="PANTHER" id="PTHR24348:SF22">
    <property type="entry name" value="NON-SPECIFIC SERINE_THREONINE PROTEIN KINASE"/>
    <property type="match status" value="1"/>
</dbReference>
<keyword evidence="2" id="KW-0547">Nucleotide-binding</keyword>
<dbReference type="GO" id="GO:0005776">
    <property type="term" value="C:autophagosome"/>
    <property type="evidence" value="ECO:0007669"/>
    <property type="project" value="TreeGrafter"/>
</dbReference>
<keyword evidence="3" id="KW-0418">Kinase</keyword>
<feature type="domain" description="Protein kinase" evidence="5">
    <location>
        <begin position="37"/>
        <end position="314"/>
    </location>
</feature>
<dbReference type="GO" id="GO:0004674">
    <property type="term" value="F:protein serine/threonine kinase activity"/>
    <property type="evidence" value="ECO:0007669"/>
    <property type="project" value="InterPro"/>
</dbReference>
<evidence type="ECO:0000256" key="2">
    <source>
        <dbReference type="ARBA" id="ARBA00022741"/>
    </source>
</evidence>
<evidence type="ECO:0000256" key="1">
    <source>
        <dbReference type="ARBA" id="ARBA00022679"/>
    </source>
</evidence>
<dbReference type="GO" id="GO:0000407">
    <property type="term" value="C:phagophore assembly site"/>
    <property type="evidence" value="ECO:0007669"/>
    <property type="project" value="TreeGrafter"/>
</dbReference>
<dbReference type="GO" id="GO:0005524">
    <property type="term" value="F:ATP binding"/>
    <property type="evidence" value="ECO:0007669"/>
    <property type="project" value="UniProtKB-KW"/>
</dbReference>
<reference evidence="6" key="1">
    <citation type="submission" date="2021-01" db="EMBL/GenBank/DDBJ databases">
        <authorList>
            <consortium name="Genoscope - CEA"/>
            <person name="William W."/>
        </authorList>
    </citation>
    <scope>NUCLEOTIDE SEQUENCE</scope>
</reference>
<keyword evidence="4" id="KW-0067">ATP-binding</keyword>
<evidence type="ECO:0000259" key="5">
    <source>
        <dbReference type="PROSITE" id="PS50011"/>
    </source>
</evidence>
<name>A0A8S1XMK9_9CILI</name>
<dbReference type="PANTHER" id="PTHR24348">
    <property type="entry name" value="SERINE/THREONINE-PROTEIN KINASE UNC-51-RELATED"/>
    <property type="match status" value="1"/>
</dbReference>